<dbReference type="EMBL" id="ML986583">
    <property type="protein sequence ID" value="KAF2269184.1"/>
    <property type="molecule type" value="Genomic_DNA"/>
</dbReference>
<dbReference type="InterPro" id="IPR036770">
    <property type="entry name" value="Ankyrin_rpt-contain_sf"/>
</dbReference>
<comment type="caution">
    <text evidence="3">The sequence shown here is derived from an EMBL/GenBank/DDBJ whole genome shotgun (WGS) entry which is preliminary data.</text>
</comment>
<dbReference type="InterPro" id="IPR051165">
    <property type="entry name" value="Multifunctional_ANK_Repeat"/>
</dbReference>
<dbReference type="Pfam" id="PF00023">
    <property type="entry name" value="Ank"/>
    <property type="match status" value="1"/>
</dbReference>
<accession>A0A9P4TPW3</accession>
<dbReference type="Pfam" id="PF12796">
    <property type="entry name" value="Ank_2"/>
    <property type="match status" value="1"/>
</dbReference>
<gene>
    <name evidence="3" type="ORF">CC78DRAFT_605511</name>
</gene>
<evidence type="ECO:0000313" key="4">
    <source>
        <dbReference type="Proteomes" id="UP000800093"/>
    </source>
</evidence>
<organism evidence="3 4">
    <name type="scientific">Lojkania enalia</name>
    <dbReference type="NCBI Taxonomy" id="147567"/>
    <lineage>
        <taxon>Eukaryota</taxon>
        <taxon>Fungi</taxon>
        <taxon>Dikarya</taxon>
        <taxon>Ascomycota</taxon>
        <taxon>Pezizomycotina</taxon>
        <taxon>Dothideomycetes</taxon>
        <taxon>Pleosporomycetidae</taxon>
        <taxon>Pleosporales</taxon>
        <taxon>Pleosporales incertae sedis</taxon>
        <taxon>Lojkania</taxon>
    </lineage>
</organism>
<dbReference type="AlphaFoldDB" id="A0A9P4TPW3"/>
<sequence>MQLTDLPLEILHEILHYAIIARGLKRGARLRLVCKLFAIEVFQTEPANGRPMLLLVKQIAQQLAEENPAKTVEEQTVESVIGLLSAGICRHRCKRQTSLLPVLSYEWDSEDEDEFNEEGFMRHHLFHAAAYVNGKATVELLKPFGLNGSTCDIFGTFEAIAAFEGNIDVLEAARTCPSTSALNSACKSGSFHTFKFLYDWYEKCRGWDFDGPIWNTENVESVLNWWLKTPSLEIFDFVMKIRRTTEKWCAPLRQDVLGSLLWTCSENGWTQTVERILDLGADVNGSPGQTRPIIKACERGHLHTVQLFLNRDASTKGAIATAAYYGHTQIINVLLEHGAETIGAIAKGAAGGYMDIVQLLVEYGADVNKDYPIVFAVGLEHTKMFRYLVEHGAVLSDKARHACIEQSRSQGLESMMELLKNHGVDAYDLHLEQVNKSLQKVAI</sequence>
<keyword evidence="4" id="KW-1185">Reference proteome</keyword>
<dbReference type="PANTHER" id="PTHR24123">
    <property type="entry name" value="ANKYRIN REPEAT-CONTAINING"/>
    <property type="match status" value="1"/>
</dbReference>
<keyword evidence="1" id="KW-0677">Repeat</keyword>
<evidence type="ECO:0000256" key="2">
    <source>
        <dbReference type="ARBA" id="ARBA00023043"/>
    </source>
</evidence>
<dbReference type="Gene3D" id="1.25.40.20">
    <property type="entry name" value="Ankyrin repeat-containing domain"/>
    <property type="match status" value="1"/>
</dbReference>
<evidence type="ECO:0000256" key="1">
    <source>
        <dbReference type="ARBA" id="ARBA00022737"/>
    </source>
</evidence>
<proteinExistence type="predicted"/>
<name>A0A9P4TPW3_9PLEO</name>
<dbReference type="PANTHER" id="PTHR24123:SF138">
    <property type="entry name" value="NACHT DOMAIN-CONTAINING PROTEIN"/>
    <property type="match status" value="1"/>
</dbReference>
<protein>
    <submittedName>
        <fullName evidence="3">Ankyrin</fullName>
    </submittedName>
</protein>
<dbReference type="Proteomes" id="UP000800093">
    <property type="component" value="Unassembled WGS sequence"/>
</dbReference>
<keyword evidence="2" id="KW-0040">ANK repeat</keyword>
<dbReference type="SUPFAM" id="SSF48403">
    <property type="entry name" value="Ankyrin repeat"/>
    <property type="match status" value="1"/>
</dbReference>
<dbReference type="InterPro" id="IPR002110">
    <property type="entry name" value="Ankyrin_rpt"/>
</dbReference>
<evidence type="ECO:0000313" key="3">
    <source>
        <dbReference type="EMBL" id="KAF2269184.1"/>
    </source>
</evidence>
<dbReference type="OrthoDB" id="3799861at2759"/>
<reference evidence="4" key="1">
    <citation type="journal article" date="2020" name="Stud. Mycol.">
        <title>101 Dothideomycetes genomes: A test case for predicting lifestyles and emergence of pathogens.</title>
        <authorList>
            <person name="Haridas S."/>
            <person name="Albert R."/>
            <person name="Binder M."/>
            <person name="Bloem J."/>
            <person name="LaButti K."/>
            <person name="Salamov A."/>
            <person name="Andreopoulos B."/>
            <person name="Baker S."/>
            <person name="Barry K."/>
            <person name="Bills G."/>
            <person name="Bluhm B."/>
            <person name="Cannon C."/>
            <person name="Castanera R."/>
            <person name="Culley D."/>
            <person name="Daum C."/>
            <person name="Ezra D."/>
            <person name="Gonzalez J."/>
            <person name="Henrissat B."/>
            <person name="Kuo A."/>
            <person name="Liang C."/>
            <person name="Lipzen A."/>
            <person name="Lutzoni F."/>
            <person name="Magnuson J."/>
            <person name="Mondo S."/>
            <person name="Nolan M."/>
            <person name="Ohm R."/>
            <person name="Pangilinan J."/>
            <person name="Park H.-J."/>
            <person name="Ramirez L."/>
            <person name="Alfaro M."/>
            <person name="Sun H."/>
            <person name="Tritt A."/>
            <person name="Yoshinaga Y."/>
            <person name="Zwiers L.-H."/>
            <person name="Turgeon B."/>
            <person name="Goodwin S."/>
            <person name="Spatafora J."/>
            <person name="Crous P."/>
            <person name="Grigoriev I."/>
        </authorList>
    </citation>
    <scope>NUCLEOTIDE SEQUENCE [LARGE SCALE GENOMIC DNA]</scope>
    <source>
        <strain evidence="4">CBS 304.66</strain>
    </source>
</reference>